<evidence type="ECO:0000313" key="3">
    <source>
        <dbReference type="Proteomes" id="UP001385892"/>
    </source>
</evidence>
<evidence type="ECO:0000313" key="2">
    <source>
        <dbReference type="EMBL" id="MEJ8851913.1"/>
    </source>
</evidence>
<dbReference type="EMBL" id="JBBKZT010000028">
    <property type="protein sequence ID" value="MEJ8851913.1"/>
    <property type="molecule type" value="Genomic_DNA"/>
</dbReference>
<protein>
    <submittedName>
        <fullName evidence="2">Uncharacterized protein</fullName>
    </submittedName>
</protein>
<gene>
    <name evidence="2" type="ORF">WKW82_35160</name>
</gene>
<comment type="caution">
    <text evidence="2">The sequence shown here is derived from an EMBL/GenBank/DDBJ whole genome shotgun (WGS) entry which is preliminary data.</text>
</comment>
<reference evidence="2 3" key="1">
    <citation type="submission" date="2024-03" db="EMBL/GenBank/DDBJ databases">
        <title>Novel species of the genus Variovorax.</title>
        <authorList>
            <person name="Liu Q."/>
            <person name="Xin Y.-H."/>
        </authorList>
    </citation>
    <scope>NUCLEOTIDE SEQUENCE [LARGE SCALE GENOMIC DNA]</scope>
    <source>
        <strain evidence="2 3">KACC 18900</strain>
    </source>
</reference>
<organism evidence="2 3">
    <name type="scientific">Variovorax rhizosphaerae</name>
    <dbReference type="NCBI Taxonomy" id="1836200"/>
    <lineage>
        <taxon>Bacteria</taxon>
        <taxon>Pseudomonadati</taxon>
        <taxon>Pseudomonadota</taxon>
        <taxon>Betaproteobacteria</taxon>
        <taxon>Burkholderiales</taxon>
        <taxon>Comamonadaceae</taxon>
        <taxon>Variovorax</taxon>
    </lineage>
</organism>
<sequence length="67" mass="7819">MPKPKPIEQPVPRKRGRQTLNETGEIMRIRGIRMTDSEWTDARFIGAQAIRNFVTRRARQLRKGEAT</sequence>
<keyword evidence="3" id="KW-1185">Reference proteome</keyword>
<name>A0ABU8WWM0_9BURK</name>
<feature type="region of interest" description="Disordered" evidence="1">
    <location>
        <begin position="1"/>
        <end position="22"/>
    </location>
</feature>
<dbReference type="RefSeq" id="WP_340347729.1">
    <property type="nucleotide sequence ID" value="NZ_JBBKZT010000028.1"/>
</dbReference>
<proteinExistence type="predicted"/>
<dbReference type="Proteomes" id="UP001385892">
    <property type="component" value="Unassembled WGS sequence"/>
</dbReference>
<evidence type="ECO:0000256" key="1">
    <source>
        <dbReference type="SAM" id="MobiDB-lite"/>
    </source>
</evidence>
<accession>A0ABU8WWM0</accession>